<dbReference type="EMBL" id="HBIV01019310">
    <property type="protein sequence ID" value="CAE0662367.1"/>
    <property type="molecule type" value="Transcribed_RNA"/>
</dbReference>
<dbReference type="InterPro" id="IPR036249">
    <property type="entry name" value="Thioredoxin-like_sf"/>
</dbReference>
<evidence type="ECO:0000313" key="4">
    <source>
        <dbReference type="EMBL" id="CAE0662359.1"/>
    </source>
</evidence>
<keyword evidence="2" id="KW-0575">Peroxidase</keyword>
<proteinExistence type="inferred from homology"/>
<dbReference type="EMBL" id="HBIV01019298">
    <property type="protein sequence ID" value="CAE0662359.1"/>
    <property type="molecule type" value="Transcribed_RNA"/>
</dbReference>
<protein>
    <recommendedName>
        <fullName evidence="8">Glutathione peroxidase</fullName>
    </recommendedName>
</protein>
<dbReference type="EMBL" id="HBIV01019303">
    <property type="protein sequence ID" value="CAE0662363.1"/>
    <property type="molecule type" value="Transcribed_RNA"/>
</dbReference>
<evidence type="ECO:0000313" key="6">
    <source>
        <dbReference type="EMBL" id="CAE0662363.1"/>
    </source>
</evidence>
<gene>
    <name evidence="4" type="ORF">LGLO00237_LOCUS13958</name>
    <name evidence="5" type="ORF">LGLO00237_LOCUS13961</name>
    <name evidence="6" type="ORF">LGLO00237_LOCUS13962</name>
    <name evidence="7" type="ORF">LGLO00237_LOCUS13966</name>
</gene>
<comment type="similarity">
    <text evidence="1">Belongs to the glutathione peroxidase family.</text>
</comment>
<dbReference type="Gene3D" id="3.40.30.10">
    <property type="entry name" value="Glutaredoxin"/>
    <property type="match status" value="1"/>
</dbReference>
<reference evidence="4" key="1">
    <citation type="submission" date="2021-01" db="EMBL/GenBank/DDBJ databases">
        <authorList>
            <person name="Corre E."/>
            <person name="Pelletier E."/>
            <person name="Niang G."/>
            <person name="Scheremetjew M."/>
            <person name="Finn R."/>
            <person name="Kale V."/>
            <person name="Holt S."/>
            <person name="Cochrane G."/>
            <person name="Meng A."/>
            <person name="Brown T."/>
            <person name="Cohen L."/>
        </authorList>
    </citation>
    <scope>NUCLEOTIDE SEQUENCE</scope>
    <source>
        <strain evidence="4">CCCM811</strain>
    </source>
</reference>
<name>A0A6V3M3C8_9EUKA</name>
<dbReference type="AlphaFoldDB" id="A0A6V3M3C8"/>
<dbReference type="GO" id="GO:0004601">
    <property type="term" value="F:peroxidase activity"/>
    <property type="evidence" value="ECO:0007669"/>
    <property type="project" value="UniProtKB-KW"/>
</dbReference>
<evidence type="ECO:0000256" key="1">
    <source>
        <dbReference type="ARBA" id="ARBA00006926"/>
    </source>
</evidence>
<evidence type="ECO:0008006" key="8">
    <source>
        <dbReference type="Google" id="ProtNLM"/>
    </source>
</evidence>
<sequence length="124" mass="13665">MRRETFAALLFGAACLSGLVGLSRTGPARLRAPSAVATRSARSRAMCGHNAGLRRSYVPLSQRRSVQMRGFFDNVMQMVGMSSEPKFISPMEFYRLQTTTLDGKPFSFEQLKGKTVLITNVASK</sequence>
<dbReference type="GO" id="GO:0006979">
    <property type="term" value="P:response to oxidative stress"/>
    <property type="evidence" value="ECO:0007669"/>
    <property type="project" value="InterPro"/>
</dbReference>
<organism evidence="4">
    <name type="scientific">Lotharella globosa</name>
    <dbReference type="NCBI Taxonomy" id="91324"/>
    <lineage>
        <taxon>Eukaryota</taxon>
        <taxon>Sar</taxon>
        <taxon>Rhizaria</taxon>
        <taxon>Cercozoa</taxon>
        <taxon>Chlorarachniophyceae</taxon>
        <taxon>Lotharella</taxon>
    </lineage>
</organism>
<keyword evidence="3" id="KW-0560">Oxidoreductase</keyword>
<dbReference type="EMBL" id="HBIV01019302">
    <property type="protein sequence ID" value="CAE0662362.1"/>
    <property type="molecule type" value="Transcribed_RNA"/>
</dbReference>
<dbReference type="SUPFAM" id="SSF52833">
    <property type="entry name" value="Thioredoxin-like"/>
    <property type="match status" value="1"/>
</dbReference>
<accession>A0A6V3M3C8</accession>
<dbReference type="PROSITE" id="PS51355">
    <property type="entry name" value="GLUTATHIONE_PEROXID_3"/>
    <property type="match status" value="1"/>
</dbReference>
<dbReference type="PROSITE" id="PS51257">
    <property type="entry name" value="PROKAR_LIPOPROTEIN"/>
    <property type="match status" value="1"/>
</dbReference>
<evidence type="ECO:0000313" key="5">
    <source>
        <dbReference type="EMBL" id="CAE0662362.1"/>
    </source>
</evidence>
<evidence type="ECO:0000256" key="2">
    <source>
        <dbReference type="ARBA" id="ARBA00022559"/>
    </source>
</evidence>
<evidence type="ECO:0000313" key="7">
    <source>
        <dbReference type="EMBL" id="CAE0662367.1"/>
    </source>
</evidence>
<evidence type="ECO:0000256" key="3">
    <source>
        <dbReference type="ARBA" id="ARBA00023002"/>
    </source>
</evidence>
<dbReference type="InterPro" id="IPR000889">
    <property type="entry name" value="Glutathione_peroxidase"/>
</dbReference>